<accession>A8PPE2</accession>
<protein>
    <recommendedName>
        <fullName evidence="10">Riboflavin biosynthesis protein RibD</fullName>
    </recommendedName>
    <domain>
        <recommendedName>
            <fullName evidence="10">Diaminohydroxyphosphoribosylaminopyrimidine deaminase</fullName>
            <shortName evidence="10">DRAP deaminase</shortName>
            <ecNumber evidence="10">3.5.4.26</ecNumber>
        </recommendedName>
        <alternativeName>
            <fullName evidence="10">Riboflavin-specific deaminase</fullName>
        </alternativeName>
    </domain>
    <domain>
        <recommendedName>
            <fullName evidence="10">5-amino-6-(5-phosphoribosylamino)uracil reductase</fullName>
            <ecNumber evidence="10">1.1.1.193</ecNumber>
        </recommendedName>
        <alternativeName>
            <fullName evidence="10">HTP reductase</fullName>
        </alternativeName>
    </domain>
</protein>
<dbReference type="PANTHER" id="PTHR38011:SF7">
    <property type="entry name" value="2,5-DIAMINO-6-RIBOSYLAMINO-4(3H)-PYRIMIDINONE 5'-PHOSPHATE REDUCTASE"/>
    <property type="match status" value="1"/>
</dbReference>
<name>A8PPE2_9COXI</name>
<feature type="binding site" evidence="12">
    <location>
        <position position="203"/>
    </location>
    <ligand>
        <name>substrate</name>
    </ligand>
</feature>
<evidence type="ECO:0000256" key="8">
    <source>
        <dbReference type="ARBA" id="ARBA00023002"/>
    </source>
</evidence>
<evidence type="ECO:0000256" key="5">
    <source>
        <dbReference type="ARBA" id="ARBA00007417"/>
    </source>
</evidence>
<keyword evidence="10 15" id="KW-0378">Hydrolase</keyword>
<dbReference type="eggNOG" id="COG0117">
    <property type="taxonomic scope" value="Bacteria"/>
</dbReference>
<dbReference type="EC" id="1.1.1.193" evidence="10"/>
<evidence type="ECO:0000313" key="15">
    <source>
        <dbReference type="EMBL" id="EDP46453.1"/>
    </source>
</evidence>
<evidence type="ECO:0000256" key="13">
    <source>
        <dbReference type="PIRSR" id="PIRSR006769-3"/>
    </source>
</evidence>
<dbReference type="eggNOG" id="COG1985">
    <property type="taxonomic scope" value="Bacteria"/>
</dbReference>
<keyword evidence="10 13" id="KW-0862">Zinc</keyword>
<dbReference type="GO" id="GO:0009231">
    <property type="term" value="P:riboflavin biosynthetic process"/>
    <property type="evidence" value="ECO:0007669"/>
    <property type="project" value="UniProtKB-UniPathway"/>
</dbReference>
<comment type="similarity">
    <text evidence="5 10">In the C-terminal section; belongs to the HTP reductase family.</text>
</comment>
<dbReference type="Proteomes" id="UP000054075">
    <property type="component" value="Unassembled WGS sequence"/>
</dbReference>
<evidence type="ECO:0000256" key="2">
    <source>
        <dbReference type="ARBA" id="ARBA00004882"/>
    </source>
</evidence>
<dbReference type="InterPro" id="IPR004794">
    <property type="entry name" value="Eubact_RibD"/>
</dbReference>
<comment type="cofactor">
    <cofactor evidence="10 13">
        <name>Zn(2+)</name>
        <dbReference type="ChEBI" id="CHEBI:29105"/>
    </cofactor>
    <text evidence="10 13">Binds 1 zinc ion.</text>
</comment>
<dbReference type="CDD" id="cd01284">
    <property type="entry name" value="Riboflavin_deaminase-reductase"/>
    <property type="match status" value="1"/>
</dbReference>
<feature type="binding site" evidence="12">
    <location>
        <position position="199"/>
    </location>
    <ligand>
        <name>NADP(+)</name>
        <dbReference type="ChEBI" id="CHEBI:58349"/>
    </ligand>
</feature>
<evidence type="ECO:0000256" key="6">
    <source>
        <dbReference type="ARBA" id="ARBA00022619"/>
    </source>
</evidence>
<dbReference type="InterPro" id="IPR024072">
    <property type="entry name" value="DHFR-like_dom_sf"/>
</dbReference>
<dbReference type="STRING" id="59196.RICGR_1277"/>
<comment type="caution">
    <text evidence="15">The sequence shown here is derived from an EMBL/GenBank/DDBJ whole genome shotgun (WGS) entry which is preliminary data.</text>
</comment>
<dbReference type="Gene3D" id="3.40.140.10">
    <property type="entry name" value="Cytidine Deaminase, domain 2"/>
    <property type="match status" value="1"/>
</dbReference>
<proteinExistence type="inferred from homology"/>
<keyword evidence="10 13" id="KW-0479">Metal-binding</keyword>
<dbReference type="GO" id="GO:0046872">
    <property type="term" value="F:metal ion binding"/>
    <property type="evidence" value="ECO:0007669"/>
    <property type="project" value="UniProtKB-KW"/>
</dbReference>
<feature type="binding site" evidence="12">
    <location>
        <position position="187"/>
    </location>
    <ligand>
        <name>substrate</name>
    </ligand>
</feature>
<feature type="binding site" evidence="12">
    <location>
        <position position="157"/>
    </location>
    <ligand>
        <name>NADP(+)</name>
        <dbReference type="ChEBI" id="CHEBI:58349"/>
    </ligand>
</feature>
<dbReference type="InterPro" id="IPR050765">
    <property type="entry name" value="Riboflavin_Biosynth_HTPR"/>
</dbReference>
<comment type="pathway">
    <text evidence="3 10">Cofactor biosynthesis; riboflavin biosynthesis; 5-amino-6-(D-ribitylamino)uracil from GTP: step 3/4.</text>
</comment>
<dbReference type="EMBL" id="AAQJ02000001">
    <property type="protein sequence ID" value="EDP46453.1"/>
    <property type="molecule type" value="Genomic_DNA"/>
</dbReference>
<evidence type="ECO:0000259" key="14">
    <source>
        <dbReference type="PROSITE" id="PS51747"/>
    </source>
</evidence>
<keyword evidence="7 10" id="KW-0521">NADP</keyword>
<feature type="active site" description="Proton donor" evidence="11">
    <location>
        <position position="54"/>
    </location>
</feature>
<dbReference type="EC" id="3.5.4.26" evidence="10"/>
<dbReference type="PIRSF" id="PIRSF006769">
    <property type="entry name" value="RibD"/>
    <property type="match status" value="1"/>
</dbReference>
<dbReference type="PROSITE" id="PS51747">
    <property type="entry name" value="CYT_DCMP_DEAMINASES_2"/>
    <property type="match status" value="1"/>
</dbReference>
<evidence type="ECO:0000256" key="7">
    <source>
        <dbReference type="ARBA" id="ARBA00022857"/>
    </source>
</evidence>
<keyword evidence="8 10" id="KW-0560">Oxidoreductase</keyword>
<dbReference type="Pfam" id="PF01872">
    <property type="entry name" value="RibD_C"/>
    <property type="match status" value="1"/>
</dbReference>
<reference evidence="15" key="1">
    <citation type="submission" date="2006-04" db="EMBL/GenBank/DDBJ databases">
        <authorList>
            <person name="Seshadri R."/>
            <person name="Federici B.A."/>
        </authorList>
    </citation>
    <scope>NUCLEOTIDE SEQUENCE [LARGE SCALE GENOMIC DNA]</scope>
</reference>
<feature type="binding site" evidence="13">
    <location>
        <position position="88"/>
    </location>
    <ligand>
        <name>Zn(2+)</name>
        <dbReference type="ChEBI" id="CHEBI:29105"/>
        <note>catalytic</note>
    </ligand>
</feature>
<feature type="binding site" evidence="12">
    <location>
        <position position="210"/>
    </location>
    <ligand>
        <name>substrate</name>
    </ligand>
</feature>
<dbReference type="GO" id="GO:0008835">
    <property type="term" value="F:diaminohydroxyphosphoribosylaminopyrimidine deaminase activity"/>
    <property type="evidence" value="ECO:0007669"/>
    <property type="project" value="UniProtKB-EC"/>
</dbReference>
<keyword evidence="6 10" id="KW-0686">Riboflavin biosynthesis</keyword>
<comment type="pathway">
    <text evidence="2 10">Cofactor biosynthesis; riboflavin biosynthesis; 5-amino-6-(D-ribitylamino)uracil from GTP: step 2/4.</text>
</comment>
<dbReference type="GO" id="GO:0008703">
    <property type="term" value="F:5-amino-6-(5-phosphoribosylamino)uracil reductase activity"/>
    <property type="evidence" value="ECO:0007669"/>
    <property type="project" value="UniProtKB-EC"/>
</dbReference>
<dbReference type="PANTHER" id="PTHR38011">
    <property type="entry name" value="DIHYDROFOLATE REDUCTASE FAMILY PROTEIN (AFU_ORTHOLOGUE AFUA_8G06820)"/>
    <property type="match status" value="1"/>
</dbReference>
<dbReference type="InterPro" id="IPR002125">
    <property type="entry name" value="CMP_dCMP_dom"/>
</dbReference>
<dbReference type="Gene3D" id="3.40.430.10">
    <property type="entry name" value="Dihydrofolate Reductase, subunit A"/>
    <property type="match status" value="1"/>
</dbReference>
<feature type="binding site" evidence="13">
    <location>
        <position position="78"/>
    </location>
    <ligand>
        <name>Zn(2+)</name>
        <dbReference type="ChEBI" id="CHEBI:29105"/>
        <note>catalytic</note>
    </ligand>
</feature>
<evidence type="ECO:0000256" key="3">
    <source>
        <dbReference type="ARBA" id="ARBA00004910"/>
    </source>
</evidence>
<comment type="similarity">
    <text evidence="4 10">In the N-terminal section; belongs to the cytidine and deoxycytidylate deaminase family.</text>
</comment>
<comment type="catalytic activity">
    <reaction evidence="10">
        <text>5-amino-6-(5-phospho-D-ribitylamino)uracil + NADP(+) = 5-amino-6-(5-phospho-D-ribosylamino)uracil + NADPH + H(+)</text>
        <dbReference type="Rhea" id="RHEA:17845"/>
        <dbReference type="ChEBI" id="CHEBI:15378"/>
        <dbReference type="ChEBI" id="CHEBI:57783"/>
        <dbReference type="ChEBI" id="CHEBI:58349"/>
        <dbReference type="ChEBI" id="CHEBI:58421"/>
        <dbReference type="ChEBI" id="CHEBI:58453"/>
        <dbReference type="EC" id="1.1.1.193"/>
    </reaction>
</comment>
<dbReference type="InterPro" id="IPR002734">
    <property type="entry name" value="RibDG_C"/>
</dbReference>
<dbReference type="InterPro" id="IPR016193">
    <property type="entry name" value="Cytidine_deaminase-like"/>
</dbReference>
<organism evidence="15 16">
    <name type="scientific">Rickettsiella grylli</name>
    <dbReference type="NCBI Taxonomy" id="59196"/>
    <lineage>
        <taxon>Bacteria</taxon>
        <taxon>Pseudomonadati</taxon>
        <taxon>Pseudomonadota</taxon>
        <taxon>Gammaproteobacteria</taxon>
        <taxon>Legionellales</taxon>
        <taxon>Coxiellaceae</taxon>
        <taxon>Rickettsiella</taxon>
    </lineage>
</organism>
<keyword evidence="9" id="KW-0511">Multifunctional enzyme</keyword>
<dbReference type="AlphaFoldDB" id="A8PPE2"/>
<dbReference type="SUPFAM" id="SSF53597">
    <property type="entry name" value="Dihydrofolate reductase-like"/>
    <property type="match status" value="1"/>
</dbReference>
<reference evidence="15" key="2">
    <citation type="submission" date="2007-10" db="EMBL/GenBank/DDBJ databases">
        <authorList>
            <person name="Myers G.S."/>
        </authorList>
    </citation>
    <scope>NUCLEOTIDE SEQUENCE [LARGE SCALE GENOMIC DNA]</scope>
</reference>
<dbReference type="NCBIfam" id="TIGR00326">
    <property type="entry name" value="eubact_ribD"/>
    <property type="match status" value="1"/>
</dbReference>
<feature type="binding site" evidence="12">
    <location>
        <begin position="297"/>
        <end position="303"/>
    </location>
    <ligand>
        <name>NADP(+)</name>
        <dbReference type="ChEBI" id="CHEBI:58349"/>
    </ligand>
</feature>
<evidence type="ECO:0000256" key="11">
    <source>
        <dbReference type="PIRSR" id="PIRSR006769-1"/>
    </source>
</evidence>
<comment type="catalytic activity">
    <reaction evidence="10">
        <text>2,5-diamino-6-hydroxy-4-(5-phosphoribosylamino)-pyrimidine + H2O + H(+) = 5-amino-6-(5-phospho-D-ribosylamino)uracil + NH4(+)</text>
        <dbReference type="Rhea" id="RHEA:21868"/>
        <dbReference type="ChEBI" id="CHEBI:15377"/>
        <dbReference type="ChEBI" id="CHEBI:15378"/>
        <dbReference type="ChEBI" id="CHEBI:28938"/>
        <dbReference type="ChEBI" id="CHEBI:58453"/>
        <dbReference type="ChEBI" id="CHEBI:58614"/>
        <dbReference type="EC" id="3.5.4.26"/>
    </reaction>
</comment>
<evidence type="ECO:0000256" key="9">
    <source>
        <dbReference type="ARBA" id="ARBA00023268"/>
    </source>
</evidence>
<feature type="binding site" evidence="12">
    <location>
        <position position="207"/>
    </location>
    <ligand>
        <name>substrate</name>
    </ligand>
</feature>
<dbReference type="OrthoDB" id="9800865at2"/>
<evidence type="ECO:0000256" key="10">
    <source>
        <dbReference type="PIRNR" id="PIRNR006769"/>
    </source>
</evidence>
<feature type="binding site" evidence="13">
    <location>
        <position position="52"/>
    </location>
    <ligand>
        <name>Zn(2+)</name>
        <dbReference type="ChEBI" id="CHEBI:29105"/>
        <note>catalytic</note>
    </ligand>
</feature>
<evidence type="ECO:0000313" key="16">
    <source>
        <dbReference type="Proteomes" id="UP000054075"/>
    </source>
</evidence>
<keyword evidence="16" id="KW-1185">Reference proteome</keyword>
<dbReference type="RefSeq" id="WP_006035431.1">
    <property type="nucleotide sequence ID" value="NZ_AAQJ02000001.1"/>
</dbReference>
<dbReference type="SUPFAM" id="SSF53927">
    <property type="entry name" value="Cytidine deaminase-like"/>
    <property type="match status" value="1"/>
</dbReference>
<evidence type="ECO:0000256" key="4">
    <source>
        <dbReference type="ARBA" id="ARBA00005259"/>
    </source>
</evidence>
<feature type="binding site" evidence="12">
    <location>
        <position position="295"/>
    </location>
    <ligand>
        <name>substrate</name>
    </ligand>
</feature>
<dbReference type="UniPathway" id="UPA00275">
    <property type="reaction ID" value="UER00401"/>
</dbReference>
<dbReference type="Pfam" id="PF00383">
    <property type="entry name" value="dCMP_cyt_deam_1"/>
    <property type="match status" value="1"/>
</dbReference>
<gene>
    <name evidence="15" type="primary">ribD</name>
    <name evidence="15" type="ORF">RICGR_1277</name>
</gene>
<comment type="function">
    <text evidence="1 10">Converts 2,5-diamino-6-(ribosylamino)-4(3h)-pyrimidinone 5'-phosphate into 5-amino-6-(ribosylamino)-2,4(1h,3h)-pyrimidinedione 5'-phosphate.</text>
</comment>
<sequence length="360" mass="40214">MTHSIRQYLELALSLAEIRRGFCSPNPCVGAILVKDNTVIAKGYHHASGLPHAEVEAIQSVNPVHVKGATLYVTLQPCCHSAKKTPPCTDLIIKSGIVKVIYGFQDPNPAVSHHTDNLLKHAGIECIQHALPAIDNFYASYVYWWTCKRPFTTAKLALSLDGKIAGKNGKRVQLTGEKAQQFTHHHRKKADAILTTAKTISHDDPLLNSRLDHKIYKKPLYILDTHLNLSTTSKIFESAASVTIFHHSSVCKVYQFKEQQPDTRFIPIKHDKNGLNLIAVFDHIGLDGKIDLWVEAGGHLFQALIQNNLLQHAFIYVAPRWLGENAQTAFHFPNPLKKGIPMKGITLGRDTCFEFKWSGK</sequence>
<feature type="binding site" evidence="12">
    <location>
        <position position="225"/>
    </location>
    <ligand>
        <name>NADP(+)</name>
        <dbReference type="ChEBI" id="CHEBI:58349"/>
    </ligand>
</feature>
<feature type="domain" description="CMP/dCMP-type deaminase" evidence="14">
    <location>
        <begin position="3"/>
        <end position="126"/>
    </location>
</feature>
<evidence type="ECO:0000256" key="12">
    <source>
        <dbReference type="PIRSR" id="PIRSR006769-2"/>
    </source>
</evidence>
<evidence type="ECO:0000256" key="1">
    <source>
        <dbReference type="ARBA" id="ARBA00002151"/>
    </source>
</evidence>